<evidence type="ECO:0000256" key="1">
    <source>
        <dbReference type="SAM" id="MobiDB-lite"/>
    </source>
</evidence>
<dbReference type="Proteomes" id="UP000245697">
    <property type="component" value="Unassembled WGS sequence"/>
</dbReference>
<keyword evidence="4" id="KW-1185">Reference proteome</keyword>
<name>A0A316F897_9ACTN</name>
<comment type="caution">
    <text evidence="3">The sequence shown here is derived from an EMBL/GenBank/DDBJ whole genome shotgun (WGS) entry which is preliminary data.</text>
</comment>
<feature type="region of interest" description="Disordered" evidence="1">
    <location>
        <begin position="26"/>
        <end position="49"/>
    </location>
</feature>
<feature type="transmembrane region" description="Helical" evidence="2">
    <location>
        <begin position="58"/>
        <end position="77"/>
    </location>
</feature>
<dbReference type="EMBL" id="QGGR01000015">
    <property type="protein sequence ID" value="PWK41961.1"/>
    <property type="molecule type" value="Genomic_DNA"/>
</dbReference>
<evidence type="ECO:0000256" key="2">
    <source>
        <dbReference type="SAM" id="Phobius"/>
    </source>
</evidence>
<proteinExistence type="predicted"/>
<evidence type="ECO:0000313" key="4">
    <source>
        <dbReference type="Proteomes" id="UP000245697"/>
    </source>
</evidence>
<organism evidence="3 4">
    <name type="scientific">Actinoplanes xinjiangensis</name>
    <dbReference type="NCBI Taxonomy" id="512350"/>
    <lineage>
        <taxon>Bacteria</taxon>
        <taxon>Bacillati</taxon>
        <taxon>Actinomycetota</taxon>
        <taxon>Actinomycetes</taxon>
        <taxon>Micromonosporales</taxon>
        <taxon>Micromonosporaceae</taxon>
        <taxon>Actinoplanes</taxon>
    </lineage>
</organism>
<accession>A0A316F897</accession>
<reference evidence="3 4" key="1">
    <citation type="submission" date="2018-05" db="EMBL/GenBank/DDBJ databases">
        <title>Genomic Encyclopedia of Archaeal and Bacterial Type Strains, Phase II (KMG-II): from individual species to whole genera.</title>
        <authorList>
            <person name="Goeker M."/>
        </authorList>
    </citation>
    <scope>NUCLEOTIDE SEQUENCE [LARGE SCALE GENOMIC DNA]</scope>
    <source>
        <strain evidence="3 4">DSM 45184</strain>
    </source>
</reference>
<gene>
    <name evidence="3" type="ORF">BC793_11547</name>
</gene>
<protein>
    <submittedName>
        <fullName evidence="3">Uncharacterized protein</fullName>
    </submittedName>
</protein>
<keyword evidence="2" id="KW-0472">Membrane</keyword>
<evidence type="ECO:0000313" key="3">
    <source>
        <dbReference type="EMBL" id="PWK41961.1"/>
    </source>
</evidence>
<keyword evidence="2" id="KW-0812">Transmembrane</keyword>
<keyword evidence="2" id="KW-1133">Transmembrane helix</keyword>
<feature type="compositionally biased region" description="Basic and acidic residues" evidence="1">
    <location>
        <begin position="28"/>
        <end position="37"/>
    </location>
</feature>
<dbReference type="AlphaFoldDB" id="A0A316F897"/>
<sequence>MLGRRLLAVLSALVLMVMILLSPSVRAEPAEPRRPERAGWTAGAPDPDELPGGGLSPMLLAAIGGYLLTGGLALLLLRR</sequence>